<dbReference type="SUPFAM" id="SSF53474">
    <property type="entry name" value="alpha/beta-Hydrolases"/>
    <property type="match status" value="1"/>
</dbReference>
<dbReference type="GO" id="GO:0016740">
    <property type="term" value="F:transferase activity"/>
    <property type="evidence" value="ECO:0007669"/>
    <property type="project" value="UniProtKB-KW"/>
</dbReference>
<organism evidence="3 4">
    <name type="scientific">Marivivens niveibacter</name>
    <dbReference type="NCBI Taxonomy" id="1930667"/>
    <lineage>
        <taxon>Bacteria</taxon>
        <taxon>Pseudomonadati</taxon>
        <taxon>Pseudomonadota</taxon>
        <taxon>Alphaproteobacteria</taxon>
        <taxon>Rhodobacterales</taxon>
        <taxon>Paracoccaceae</taxon>
        <taxon>Marivivens group</taxon>
        <taxon>Marivivens</taxon>
    </lineage>
</organism>
<feature type="chain" id="PRO_5013191177" evidence="1">
    <location>
        <begin position="19"/>
        <end position="238"/>
    </location>
</feature>
<dbReference type="Pfam" id="PF00561">
    <property type="entry name" value="Abhydrolase_1"/>
    <property type="match status" value="1"/>
</dbReference>
<dbReference type="AlphaFoldDB" id="A0A251X318"/>
<evidence type="ECO:0000256" key="1">
    <source>
        <dbReference type="SAM" id="SignalP"/>
    </source>
</evidence>
<reference evidence="3 4" key="1">
    <citation type="submission" date="2016-12" db="EMBL/GenBank/DDBJ databases">
        <title>The draft genome sequence of HSLHS2.</title>
        <authorList>
            <person name="Hu D."/>
            <person name="Wang L."/>
            <person name="Shao Z."/>
        </authorList>
    </citation>
    <scope>NUCLEOTIDE SEQUENCE [LARGE SCALE GENOMIC DNA]</scope>
    <source>
        <strain evidence="3">MCCC 1A06712</strain>
    </source>
</reference>
<gene>
    <name evidence="3" type="ORF">BVC71_02100</name>
</gene>
<accession>A0A251X318</accession>
<keyword evidence="3" id="KW-0808">Transferase</keyword>
<dbReference type="PANTHER" id="PTHR37946">
    <property type="entry name" value="SLL1969 PROTEIN"/>
    <property type="match status" value="1"/>
</dbReference>
<dbReference type="InterPro" id="IPR000073">
    <property type="entry name" value="AB_hydrolase_1"/>
</dbReference>
<keyword evidence="1" id="KW-0732">Signal</keyword>
<keyword evidence="4" id="KW-1185">Reference proteome</keyword>
<dbReference type="RefSeq" id="WP_086450640.1">
    <property type="nucleotide sequence ID" value="NZ_MSPP01000001.1"/>
</dbReference>
<dbReference type="OrthoDB" id="556502at2"/>
<sequence length="238" mass="25420">MKYFASAIALLFATPASADCVVLLHGLARSEVSLFVMQTVLDAEGYKTVNRGYPSTSKPIDDLLQDVTDDVAACGDDTVHFVTHSMGGILVRAWLAQNTVENMGRVVMLAPPNQGSELVDVFGDWPPFEWLNGPAGEQLGTGADSVPLELGTPDYPVGIIAGSQSLNPVYSALIDGEDDGKVSVESTKLDGMTDHIVLPVTHTFMMNNAVVIAETVAFIEEGAFFREAPILGDDFIVD</sequence>
<feature type="domain" description="AB hydrolase-1" evidence="2">
    <location>
        <begin position="21"/>
        <end position="136"/>
    </location>
</feature>
<evidence type="ECO:0000259" key="2">
    <source>
        <dbReference type="Pfam" id="PF00561"/>
    </source>
</evidence>
<name>A0A251X318_9RHOB</name>
<evidence type="ECO:0000313" key="3">
    <source>
        <dbReference type="EMBL" id="OUD11006.1"/>
    </source>
</evidence>
<feature type="signal peptide" evidence="1">
    <location>
        <begin position="1"/>
        <end position="18"/>
    </location>
</feature>
<evidence type="ECO:0000313" key="4">
    <source>
        <dbReference type="Proteomes" id="UP000194664"/>
    </source>
</evidence>
<dbReference type="Proteomes" id="UP000194664">
    <property type="component" value="Unassembled WGS sequence"/>
</dbReference>
<dbReference type="InterPro" id="IPR029058">
    <property type="entry name" value="AB_hydrolase_fold"/>
</dbReference>
<protein>
    <submittedName>
        <fullName evidence="3">Acetyltransferase</fullName>
    </submittedName>
</protein>
<comment type="caution">
    <text evidence="3">The sequence shown here is derived from an EMBL/GenBank/DDBJ whole genome shotgun (WGS) entry which is preliminary data.</text>
</comment>
<proteinExistence type="predicted"/>
<dbReference type="PANTHER" id="PTHR37946:SF1">
    <property type="entry name" value="SLL1969 PROTEIN"/>
    <property type="match status" value="1"/>
</dbReference>
<dbReference type="EMBL" id="MSPP01000001">
    <property type="protein sequence ID" value="OUD11006.1"/>
    <property type="molecule type" value="Genomic_DNA"/>
</dbReference>
<dbReference type="Gene3D" id="3.40.50.1820">
    <property type="entry name" value="alpha/beta hydrolase"/>
    <property type="match status" value="1"/>
</dbReference>